<dbReference type="EMBL" id="CAJEWN010001412">
    <property type="protein sequence ID" value="CAD2197259.1"/>
    <property type="molecule type" value="Genomic_DNA"/>
</dbReference>
<name>A0A6V7XD51_MELEN</name>
<protein>
    <submittedName>
        <fullName evidence="1">Uncharacterized protein</fullName>
    </submittedName>
</protein>
<evidence type="ECO:0000313" key="1">
    <source>
        <dbReference type="EMBL" id="CAD2197259.1"/>
    </source>
</evidence>
<sequence>MTLALGLEYMNESRNPFSSGGISNHLPQLLGILSKIPTLIRDAYQGWVGHPKSDTQNPVFFPTRNPIRRKFLKPDPKSDPAFFSTRPIPDAYMGVL</sequence>
<accession>A0A6V7XD51</accession>
<proteinExistence type="predicted"/>
<gene>
    <name evidence="1" type="ORF">MENT_LOCUS50492</name>
</gene>
<comment type="caution">
    <text evidence="1">The sequence shown here is derived from an EMBL/GenBank/DDBJ whole genome shotgun (WGS) entry which is preliminary data.</text>
</comment>
<organism evidence="1 2">
    <name type="scientific">Meloidogyne enterolobii</name>
    <name type="common">Root-knot nematode worm</name>
    <name type="synonym">Meloidogyne mayaguensis</name>
    <dbReference type="NCBI Taxonomy" id="390850"/>
    <lineage>
        <taxon>Eukaryota</taxon>
        <taxon>Metazoa</taxon>
        <taxon>Ecdysozoa</taxon>
        <taxon>Nematoda</taxon>
        <taxon>Chromadorea</taxon>
        <taxon>Rhabditida</taxon>
        <taxon>Tylenchina</taxon>
        <taxon>Tylenchomorpha</taxon>
        <taxon>Tylenchoidea</taxon>
        <taxon>Meloidogynidae</taxon>
        <taxon>Meloidogyninae</taxon>
        <taxon>Meloidogyne</taxon>
    </lineage>
</organism>
<dbReference type="Proteomes" id="UP000580250">
    <property type="component" value="Unassembled WGS sequence"/>
</dbReference>
<evidence type="ECO:0000313" key="2">
    <source>
        <dbReference type="Proteomes" id="UP000580250"/>
    </source>
</evidence>
<reference evidence="1 2" key="1">
    <citation type="submission" date="2020-08" db="EMBL/GenBank/DDBJ databases">
        <authorList>
            <person name="Koutsovoulos G."/>
            <person name="Danchin GJ E."/>
        </authorList>
    </citation>
    <scope>NUCLEOTIDE SEQUENCE [LARGE SCALE GENOMIC DNA]</scope>
</reference>
<dbReference type="AlphaFoldDB" id="A0A6V7XD51"/>